<evidence type="ECO:0000256" key="3">
    <source>
        <dbReference type="ARBA" id="ARBA00023014"/>
    </source>
</evidence>
<keyword evidence="1" id="KW-0479">Metal-binding</keyword>
<dbReference type="Gene3D" id="3.40.50.300">
    <property type="entry name" value="P-loop containing nucleotide triphosphate hydrolases"/>
    <property type="match status" value="1"/>
</dbReference>
<dbReference type="PROSITE" id="PS00198">
    <property type="entry name" value="4FE4S_FER_1"/>
    <property type="match status" value="1"/>
</dbReference>
<dbReference type="Proteomes" id="UP000058636">
    <property type="component" value="Unassembled WGS sequence"/>
</dbReference>
<dbReference type="InterPro" id="IPR002586">
    <property type="entry name" value="CobQ/CobB/MinD/ParA_Nub-bd_dom"/>
</dbReference>
<dbReference type="PROSITE" id="PS51379">
    <property type="entry name" value="4FE4S_FER_2"/>
    <property type="match status" value="2"/>
</dbReference>
<dbReference type="PANTHER" id="PTHR43534:SF1">
    <property type="entry name" value="4FE-4S CLUSTER CONTAINING PARA FAMILY ATPASE PROTEIN"/>
    <property type="match status" value="1"/>
</dbReference>
<protein>
    <submittedName>
        <fullName evidence="4">Cobyrinic acid ac-diamide synthase</fullName>
    </submittedName>
</protein>
<evidence type="ECO:0000256" key="2">
    <source>
        <dbReference type="ARBA" id="ARBA00023004"/>
    </source>
</evidence>
<dbReference type="SUPFAM" id="SSF54862">
    <property type="entry name" value="4Fe-4S ferredoxins"/>
    <property type="match status" value="1"/>
</dbReference>
<dbReference type="CDD" id="cd03110">
    <property type="entry name" value="SIMIBI_bact_arch"/>
    <property type="match status" value="1"/>
</dbReference>
<accession>A0A101ERI2</accession>
<dbReference type="AlphaFoldDB" id="A0A101ERI2"/>
<proteinExistence type="predicted"/>
<dbReference type="InterPro" id="IPR017896">
    <property type="entry name" value="4Fe4S_Fe-S-bd"/>
</dbReference>
<dbReference type="InterPro" id="IPR027417">
    <property type="entry name" value="P-loop_NTPase"/>
</dbReference>
<gene>
    <name evidence="4" type="ORF">XD57_0638</name>
</gene>
<evidence type="ECO:0000313" key="5">
    <source>
        <dbReference type="Proteomes" id="UP000058636"/>
    </source>
</evidence>
<dbReference type="RefSeq" id="WP_004079937.1">
    <property type="nucleotide sequence ID" value="NZ_DAITJQ010000001.1"/>
</dbReference>
<dbReference type="Pfam" id="PF01656">
    <property type="entry name" value="CbiA"/>
    <property type="match status" value="1"/>
</dbReference>
<dbReference type="GO" id="GO:0051536">
    <property type="term" value="F:iron-sulfur cluster binding"/>
    <property type="evidence" value="ECO:0007669"/>
    <property type="project" value="UniProtKB-KW"/>
</dbReference>
<dbReference type="PATRIC" id="fig|93930.3.peg.1485"/>
<dbReference type="Gene3D" id="3.30.70.20">
    <property type="match status" value="1"/>
</dbReference>
<evidence type="ECO:0000313" key="4">
    <source>
        <dbReference type="EMBL" id="KUK23269.1"/>
    </source>
</evidence>
<evidence type="ECO:0000256" key="1">
    <source>
        <dbReference type="ARBA" id="ARBA00022723"/>
    </source>
</evidence>
<sequence>MKQIAVVSGKGGTGKTTFTASLGVLLENSLLADCDVDASNLYILFPGDPVEEHEYYRGKKAVIDQEKCDRCGICERVCRFDAIIPGEKYGVDQYACEGCNACVVSCPRNAITLVQSLAGRYFFAWSGGKPIVYARLSPGEENSGGLVAEVRKLALEKAKELKRDYVIIDGAPGIGCSATSSIVGVNYVVVVTEPTMSGLHDLKRIVETLKCLKREFGIVINKYDINSVVSREIEDYCLSEGLDLLGKIPFDETVVRASVECKPVVTYENSPAAESIKKIVEKIIEKIS</sequence>
<dbReference type="EMBL" id="LGFG01000036">
    <property type="protein sequence ID" value="KUK23269.1"/>
    <property type="molecule type" value="Genomic_DNA"/>
</dbReference>
<reference evidence="4 5" key="1">
    <citation type="journal article" date="2015" name="MBio">
        <title>Genome-Resolved Metagenomic Analysis Reveals Roles for Candidate Phyla and Other Microbial Community Members in Biogeochemical Transformations in Oil Reservoirs.</title>
        <authorList>
            <person name="Hu P."/>
            <person name="Tom L."/>
            <person name="Singh A."/>
            <person name="Thomas B.C."/>
            <person name="Baker B.J."/>
            <person name="Piceno Y.M."/>
            <person name="Andersen G.L."/>
            <person name="Banfield J.F."/>
        </authorList>
    </citation>
    <scope>NUCLEOTIDE SEQUENCE [LARGE SCALE GENOMIC DNA]</scope>
    <source>
        <strain evidence="4">46_26</strain>
    </source>
</reference>
<dbReference type="Pfam" id="PF00037">
    <property type="entry name" value="Fer4"/>
    <property type="match status" value="2"/>
</dbReference>
<name>A0A101ERI2_9THEM</name>
<dbReference type="PANTHER" id="PTHR43534">
    <property type="entry name" value="MIND SUPERFAMILY P-LOOP ATPASE CONTAINING AN INSERTED FERREDOXIN DOMAIN"/>
    <property type="match status" value="1"/>
</dbReference>
<organism evidence="4 5">
    <name type="scientific">Thermotoga petrophila</name>
    <dbReference type="NCBI Taxonomy" id="93929"/>
    <lineage>
        <taxon>Bacteria</taxon>
        <taxon>Thermotogati</taxon>
        <taxon>Thermotogota</taxon>
        <taxon>Thermotogae</taxon>
        <taxon>Thermotogales</taxon>
        <taxon>Thermotogaceae</taxon>
        <taxon>Thermotoga</taxon>
    </lineage>
</organism>
<comment type="caution">
    <text evidence="4">The sequence shown here is derived from an EMBL/GenBank/DDBJ whole genome shotgun (WGS) entry which is preliminary data.</text>
</comment>
<dbReference type="InterPro" id="IPR017900">
    <property type="entry name" value="4Fe4S_Fe_S_CS"/>
</dbReference>
<keyword evidence="3" id="KW-0411">Iron-sulfur</keyword>
<dbReference type="GO" id="GO:0046872">
    <property type="term" value="F:metal ion binding"/>
    <property type="evidence" value="ECO:0007669"/>
    <property type="project" value="UniProtKB-KW"/>
</dbReference>
<keyword evidence="2" id="KW-0408">Iron</keyword>
<dbReference type="SUPFAM" id="SSF52540">
    <property type="entry name" value="P-loop containing nucleoside triphosphate hydrolases"/>
    <property type="match status" value="1"/>
</dbReference>